<dbReference type="FunFam" id="3.40.50.620:FF:000021">
    <property type="entry name" value="Riboflavin biosynthesis protein"/>
    <property type="match status" value="1"/>
</dbReference>
<evidence type="ECO:0000256" key="15">
    <source>
        <dbReference type="PIRNR" id="PIRNR004491"/>
    </source>
</evidence>
<keyword evidence="8 15" id="KW-0547">Nucleotide-binding</keyword>
<dbReference type="SUPFAM" id="SSF82114">
    <property type="entry name" value="Riboflavin kinase-like"/>
    <property type="match status" value="1"/>
</dbReference>
<evidence type="ECO:0000256" key="1">
    <source>
        <dbReference type="ARBA" id="ARBA00002121"/>
    </source>
</evidence>
<protein>
    <recommendedName>
        <fullName evidence="15">Riboflavin biosynthesis protein</fullName>
    </recommendedName>
    <domain>
        <recommendedName>
            <fullName evidence="15">Riboflavin kinase</fullName>
            <ecNumber evidence="15">2.7.1.26</ecNumber>
        </recommendedName>
        <alternativeName>
            <fullName evidence="15">Flavokinase</fullName>
        </alternativeName>
    </domain>
    <domain>
        <recommendedName>
            <fullName evidence="15">FMN adenylyltransferase</fullName>
            <ecNumber evidence="15">2.7.7.2</ecNumber>
        </recommendedName>
        <alternativeName>
            <fullName evidence="15">FAD pyrophosphorylase</fullName>
        </alternativeName>
        <alternativeName>
            <fullName evidence="15">FAD synthase</fullName>
        </alternativeName>
    </domain>
</protein>
<dbReference type="UniPathway" id="UPA00277">
    <property type="reaction ID" value="UER00407"/>
</dbReference>
<dbReference type="InterPro" id="IPR002606">
    <property type="entry name" value="Riboflavin_kinase_bac"/>
</dbReference>
<comment type="pathway">
    <text evidence="3 15">Cofactor biosynthesis; FMN biosynthesis; FMN from riboflavin (ATP route): step 1/1.</text>
</comment>
<dbReference type="InterPro" id="IPR023468">
    <property type="entry name" value="Riboflavin_kinase"/>
</dbReference>
<evidence type="ECO:0000256" key="7">
    <source>
        <dbReference type="ARBA" id="ARBA00022695"/>
    </source>
</evidence>
<evidence type="ECO:0000256" key="13">
    <source>
        <dbReference type="ARBA" id="ARBA00047880"/>
    </source>
</evidence>
<dbReference type="EMBL" id="CP037954">
    <property type="protein sequence ID" value="QBO59201.1"/>
    <property type="molecule type" value="Genomic_DNA"/>
</dbReference>
<sequence length="330" mass="37790">MSYLHKLIISPFLGQLFHYIQEFQLIITENFTGSVSQNPLALSIGMFDGVHLGHQSIIKKLNAISEKKNLESAILTFWPHPRTVFSPNDDLKLLNTIDEKKYLLEKNGLQHLFLKEFDDEFRNLTGEEFVKQILVDKLRVKHLIIGYDHTFGKNRSGDFSLLKKLGPEFGFEVEQVEAVNYKDFNISSTQIRNALSKGNIIAANEMLGYHYSLSGTVVHGKKIGRTIGYPTANIEVDVLKLLPKKGAYIVDVFVKNRHYKGMLSIGTNPTVNGNSLSVEVYILDFNEDIYGQNISVNFREFLHDEIKFKNLEELVERLDEDKRLTADFQF</sequence>
<dbReference type="GO" id="GO:0009398">
    <property type="term" value="P:FMN biosynthetic process"/>
    <property type="evidence" value="ECO:0007669"/>
    <property type="project" value="UniProtKB-UniRule"/>
</dbReference>
<dbReference type="UniPathway" id="UPA00276">
    <property type="reaction ID" value="UER00406"/>
</dbReference>
<keyword evidence="18" id="KW-1185">Reference proteome</keyword>
<comment type="function">
    <text evidence="1">Catalyzes the phosphorylation of riboflavin to FMN followed by the adenylation of FMN to FAD.</text>
</comment>
<dbReference type="InterPro" id="IPR015864">
    <property type="entry name" value="FAD_synthase"/>
</dbReference>
<evidence type="ECO:0000256" key="12">
    <source>
        <dbReference type="ARBA" id="ARBA00023268"/>
    </source>
</evidence>
<dbReference type="Proteomes" id="UP000294419">
    <property type="component" value="Chromosome"/>
</dbReference>
<dbReference type="PIRSF" id="PIRSF004491">
    <property type="entry name" value="FAD_Synth"/>
    <property type="match status" value="1"/>
</dbReference>
<dbReference type="KEGG" id="csal:NBC122_02397"/>
<accession>A0A4P6ZHI4</accession>
<comment type="catalytic activity">
    <reaction evidence="13 15">
        <text>riboflavin + ATP = FMN + ADP + H(+)</text>
        <dbReference type="Rhea" id="RHEA:14357"/>
        <dbReference type="ChEBI" id="CHEBI:15378"/>
        <dbReference type="ChEBI" id="CHEBI:30616"/>
        <dbReference type="ChEBI" id="CHEBI:57986"/>
        <dbReference type="ChEBI" id="CHEBI:58210"/>
        <dbReference type="ChEBI" id="CHEBI:456216"/>
        <dbReference type="EC" id="2.7.1.26"/>
    </reaction>
</comment>
<keyword evidence="6 15" id="KW-0808">Transferase</keyword>
<dbReference type="SUPFAM" id="SSF52374">
    <property type="entry name" value="Nucleotidylyl transferase"/>
    <property type="match status" value="1"/>
</dbReference>
<evidence type="ECO:0000256" key="4">
    <source>
        <dbReference type="ARBA" id="ARBA00022630"/>
    </source>
</evidence>
<evidence type="ECO:0000313" key="18">
    <source>
        <dbReference type="Proteomes" id="UP000294419"/>
    </source>
</evidence>
<dbReference type="InterPro" id="IPR023465">
    <property type="entry name" value="Riboflavin_kinase_dom_sf"/>
</dbReference>
<evidence type="ECO:0000256" key="8">
    <source>
        <dbReference type="ARBA" id="ARBA00022741"/>
    </source>
</evidence>
<gene>
    <name evidence="17" type="primary">ribF</name>
    <name evidence="17" type="ORF">NBC122_02397</name>
</gene>
<dbReference type="NCBIfam" id="NF004162">
    <property type="entry name" value="PRK05627.1-5"/>
    <property type="match status" value="1"/>
</dbReference>
<keyword evidence="10 15" id="KW-0274">FAD</keyword>
<evidence type="ECO:0000256" key="10">
    <source>
        <dbReference type="ARBA" id="ARBA00022827"/>
    </source>
</evidence>
<dbReference type="NCBIfam" id="NF004160">
    <property type="entry name" value="PRK05627.1-3"/>
    <property type="match status" value="1"/>
</dbReference>
<evidence type="ECO:0000259" key="16">
    <source>
        <dbReference type="SMART" id="SM00904"/>
    </source>
</evidence>
<comment type="pathway">
    <text evidence="2 15">Cofactor biosynthesis; FAD biosynthesis; FAD from FMN: step 1/1.</text>
</comment>
<dbReference type="PANTHER" id="PTHR22749">
    <property type="entry name" value="RIBOFLAVIN KINASE/FMN ADENYLYLTRANSFERASE"/>
    <property type="match status" value="1"/>
</dbReference>
<keyword evidence="12" id="KW-0511">Multifunctional enzyme</keyword>
<dbReference type="GO" id="GO:0006747">
    <property type="term" value="P:FAD biosynthetic process"/>
    <property type="evidence" value="ECO:0007669"/>
    <property type="project" value="UniProtKB-UniRule"/>
</dbReference>
<dbReference type="GO" id="GO:0008531">
    <property type="term" value="F:riboflavin kinase activity"/>
    <property type="evidence" value="ECO:0007669"/>
    <property type="project" value="UniProtKB-UniRule"/>
</dbReference>
<dbReference type="Gene3D" id="2.40.30.30">
    <property type="entry name" value="Riboflavin kinase-like"/>
    <property type="match status" value="1"/>
</dbReference>
<name>A0A4P6ZHI4_9FLAO</name>
<dbReference type="Pfam" id="PF01687">
    <property type="entry name" value="Flavokinase"/>
    <property type="match status" value="1"/>
</dbReference>
<comment type="catalytic activity">
    <reaction evidence="14 15">
        <text>FMN + ATP + H(+) = FAD + diphosphate</text>
        <dbReference type="Rhea" id="RHEA:17237"/>
        <dbReference type="ChEBI" id="CHEBI:15378"/>
        <dbReference type="ChEBI" id="CHEBI:30616"/>
        <dbReference type="ChEBI" id="CHEBI:33019"/>
        <dbReference type="ChEBI" id="CHEBI:57692"/>
        <dbReference type="ChEBI" id="CHEBI:58210"/>
        <dbReference type="EC" id="2.7.7.2"/>
    </reaction>
</comment>
<dbReference type="PANTHER" id="PTHR22749:SF6">
    <property type="entry name" value="RIBOFLAVIN KINASE"/>
    <property type="match status" value="1"/>
</dbReference>
<keyword evidence="5 15" id="KW-0288">FMN</keyword>
<dbReference type="GO" id="GO:0009231">
    <property type="term" value="P:riboflavin biosynthetic process"/>
    <property type="evidence" value="ECO:0007669"/>
    <property type="project" value="InterPro"/>
</dbReference>
<dbReference type="GO" id="GO:0003919">
    <property type="term" value="F:FMN adenylyltransferase activity"/>
    <property type="evidence" value="ECO:0007669"/>
    <property type="project" value="UniProtKB-UniRule"/>
</dbReference>
<keyword evidence="7 15" id="KW-0548">Nucleotidyltransferase</keyword>
<evidence type="ECO:0000256" key="6">
    <source>
        <dbReference type="ARBA" id="ARBA00022679"/>
    </source>
</evidence>
<dbReference type="InterPro" id="IPR015865">
    <property type="entry name" value="Riboflavin_kinase_bac/euk"/>
</dbReference>
<dbReference type="EC" id="2.7.7.2" evidence="15"/>
<keyword evidence="9 15" id="KW-0418">Kinase</keyword>
<evidence type="ECO:0000256" key="5">
    <source>
        <dbReference type="ARBA" id="ARBA00022643"/>
    </source>
</evidence>
<dbReference type="SMART" id="SM00904">
    <property type="entry name" value="Flavokinase"/>
    <property type="match status" value="1"/>
</dbReference>
<comment type="similarity">
    <text evidence="15">Belongs to the ribF family.</text>
</comment>
<keyword evidence="4 15" id="KW-0285">Flavoprotein</keyword>
<dbReference type="CDD" id="cd02064">
    <property type="entry name" value="FAD_synthetase_N"/>
    <property type="match status" value="1"/>
</dbReference>
<reference evidence="17 18" key="1">
    <citation type="submission" date="2019-03" db="EMBL/GenBank/DDBJ databases">
        <authorList>
            <person name="Kim H."/>
            <person name="Yu S.-M."/>
        </authorList>
    </citation>
    <scope>NUCLEOTIDE SEQUENCE [LARGE SCALE GENOMIC DNA]</scope>
    <source>
        <strain evidence="17 18">NBC122</strain>
    </source>
</reference>
<organism evidence="17 18">
    <name type="scientific">Chryseobacterium salivictor</name>
    <dbReference type="NCBI Taxonomy" id="2547600"/>
    <lineage>
        <taxon>Bacteria</taxon>
        <taxon>Pseudomonadati</taxon>
        <taxon>Bacteroidota</taxon>
        <taxon>Flavobacteriia</taxon>
        <taxon>Flavobacteriales</taxon>
        <taxon>Weeksellaceae</taxon>
        <taxon>Chryseobacterium group</taxon>
        <taxon>Chryseobacterium</taxon>
    </lineage>
</organism>
<dbReference type="FunFam" id="2.40.30.30:FF:000003">
    <property type="entry name" value="Riboflavin biosynthesis protein"/>
    <property type="match status" value="1"/>
</dbReference>
<dbReference type="NCBIfam" id="TIGR00083">
    <property type="entry name" value="ribF"/>
    <property type="match status" value="1"/>
</dbReference>
<dbReference type="Gene3D" id="3.40.50.620">
    <property type="entry name" value="HUPs"/>
    <property type="match status" value="1"/>
</dbReference>
<feature type="domain" description="Riboflavin kinase" evidence="16">
    <location>
        <begin position="206"/>
        <end position="330"/>
    </location>
</feature>
<evidence type="ECO:0000256" key="2">
    <source>
        <dbReference type="ARBA" id="ARBA00004726"/>
    </source>
</evidence>
<dbReference type="AlphaFoldDB" id="A0A4P6ZHI4"/>
<evidence type="ECO:0000256" key="3">
    <source>
        <dbReference type="ARBA" id="ARBA00005201"/>
    </source>
</evidence>
<evidence type="ECO:0000256" key="11">
    <source>
        <dbReference type="ARBA" id="ARBA00022840"/>
    </source>
</evidence>
<evidence type="ECO:0000256" key="9">
    <source>
        <dbReference type="ARBA" id="ARBA00022777"/>
    </source>
</evidence>
<dbReference type="InterPro" id="IPR014729">
    <property type="entry name" value="Rossmann-like_a/b/a_fold"/>
</dbReference>
<dbReference type="GO" id="GO:0005524">
    <property type="term" value="F:ATP binding"/>
    <property type="evidence" value="ECO:0007669"/>
    <property type="project" value="UniProtKB-UniRule"/>
</dbReference>
<dbReference type="Pfam" id="PF06574">
    <property type="entry name" value="FAD_syn"/>
    <property type="match status" value="1"/>
</dbReference>
<evidence type="ECO:0000256" key="14">
    <source>
        <dbReference type="ARBA" id="ARBA00049494"/>
    </source>
</evidence>
<evidence type="ECO:0000313" key="17">
    <source>
        <dbReference type="EMBL" id="QBO59201.1"/>
    </source>
</evidence>
<keyword evidence="11 15" id="KW-0067">ATP-binding</keyword>
<proteinExistence type="inferred from homology"/>
<dbReference type="EC" id="2.7.1.26" evidence="15"/>